<keyword evidence="9" id="KW-1185">Reference proteome</keyword>
<name>A0ABN9V753_9DINO</name>
<dbReference type="Pfam" id="PF12832">
    <property type="entry name" value="MFS_1_like"/>
    <property type="match status" value="1"/>
</dbReference>
<proteinExistence type="inferred from homology"/>
<dbReference type="PANTHER" id="PTHR16172:SF41">
    <property type="entry name" value="MAJOR FACILITATOR SUPERFAMILY DOMAIN-CONTAINING PROTEIN 6-LIKE"/>
    <property type="match status" value="1"/>
</dbReference>
<keyword evidence="5 6" id="KW-0472">Membrane</keyword>
<accession>A0ABN9V753</accession>
<dbReference type="PANTHER" id="PTHR16172">
    <property type="entry name" value="MAJOR FACILITATOR SUPERFAMILY DOMAIN-CONTAINING PROTEIN 6-LIKE"/>
    <property type="match status" value="1"/>
</dbReference>
<dbReference type="Proteomes" id="UP001189429">
    <property type="component" value="Unassembled WGS sequence"/>
</dbReference>
<dbReference type="InterPro" id="IPR051717">
    <property type="entry name" value="MFS_MFSD6"/>
</dbReference>
<evidence type="ECO:0000259" key="7">
    <source>
        <dbReference type="Pfam" id="PF12832"/>
    </source>
</evidence>
<gene>
    <name evidence="8" type="ORF">PCOR1329_LOCUS54765</name>
</gene>
<dbReference type="InterPro" id="IPR024989">
    <property type="entry name" value="MFS_assoc_dom"/>
</dbReference>
<keyword evidence="3 6" id="KW-0812">Transmembrane</keyword>
<evidence type="ECO:0000313" key="9">
    <source>
        <dbReference type="Proteomes" id="UP001189429"/>
    </source>
</evidence>
<reference evidence="8" key="1">
    <citation type="submission" date="2023-10" db="EMBL/GenBank/DDBJ databases">
        <authorList>
            <person name="Chen Y."/>
            <person name="Shah S."/>
            <person name="Dougan E. K."/>
            <person name="Thang M."/>
            <person name="Chan C."/>
        </authorList>
    </citation>
    <scope>NUCLEOTIDE SEQUENCE [LARGE SCALE GENOMIC DNA]</scope>
</reference>
<evidence type="ECO:0000256" key="4">
    <source>
        <dbReference type="ARBA" id="ARBA00022989"/>
    </source>
</evidence>
<dbReference type="Gene3D" id="1.20.1250.20">
    <property type="entry name" value="MFS general substrate transporter like domains"/>
    <property type="match status" value="1"/>
</dbReference>
<evidence type="ECO:0000256" key="1">
    <source>
        <dbReference type="ARBA" id="ARBA00004141"/>
    </source>
</evidence>
<protein>
    <recommendedName>
        <fullName evidence="7">Major facilitator superfamily associated domain-containing protein</fullName>
    </recommendedName>
</protein>
<feature type="transmembrane region" description="Helical" evidence="6">
    <location>
        <begin position="140"/>
        <end position="165"/>
    </location>
</feature>
<comment type="similarity">
    <text evidence="2">Belongs to the major facilitator superfamily. MFSD6 family.</text>
</comment>
<comment type="subcellular location">
    <subcellularLocation>
        <location evidence="1">Membrane</location>
        <topology evidence="1">Multi-pass membrane protein</topology>
    </subcellularLocation>
</comment>
<feature type="domain" description="Major facilitator superfamily associated" evidence="7">
    <location>
        <begin position="4"/>
        <end position="143"/>
    </location>
</feature>
<evidence type="ECO:0000256" key="6">
    <source>
        <dbReference type="SAM" id="Phobius"/>
    </source>
</evidence>
<sequence>MVEGMLFILLREMEASTLLCGFSVVVTVIFELPIFAYAKPLLRRLGNQNMILLGQAAWVVRALFYWRMSAAWSVLLIEPLHGITFALVWTAAIDHVAQPGVCGEGLEASAQGLLSSCFMGVGPIVGLLLGGVLFDKLGGHVAYSIFAICVFSLGSCIGITATARLPRRTCLQKRSTLISLARCRRSLTILKHCPVMRESFVLGF</sequence>
<evidence type="ECO:0000256" key="2">
    <source>
        <dbReference type="ARBA" id="ARBA00005241"/>
    </source>
</evidence>
<evidence type="ECO:0000256" key="3">
    <source>
        <dbReference type="ARBA" id="ARBA00022692"/>
    </source>
</evidence>
<feature type="transmembrane region" description="Helical" evidence="6">
    <location>
        <begin position="72"/>
        <end position="92"/>
    </location>
</feature>
<keyword evidence="4 6" id="KW-1133">Transmembrane helix</keyword>
<evidence type="ECO:0000256" key="5">
    <source>
        <dbReference type="ARBA" id="ARBA00023136"/>
    </source>
</evidence>
<feature type="transmembrane region" description="Helical" evidence="6">
    <location>
        <begin position="113"/>
        <end position="134"/>
    </location>
</feature>
<dbReference type="EMBL" id="CAUYUJ010016697">
    <property type="protein sequence ID" value="CAK0867955.1"/>
    <property type="molecule type" value="Genomic_DNA"/>
</dbReference>
<evidence type="ECO:0000313" key="8">
    <source>
        <dbReference type="EMBL" id="CAK0867955.1"/>
    </source>
</evidence>
<dbReference type="SUPFAM" id="SSF103473">
    <property type="entry name" value="MFS general substrate transporter"/>
    <property type="match status" value="1"/>
</dbReference>
<feature type="transmembrane region" description="Helical" evidence="6">
    <location>
        <begin position="15"/>
        <end position="38"/>
    </location>
</feature>
<organism evidence="8 9">
    <name type="scientific">Prorocentrum cordatum</name>
    <dbReference type="NCBI Taxonomy" id="2364126"/>
    <lineage>
        <taxon>Eukaryota</taxon>
        <taxon>Sar</taxon>
        <taxon>Alveolata</taxon>
        <taxon>Dinophyceae</taxon>
        <taxon>Prorocentrales</taxon>
        <taxon>Prorocentraceae</taxon>
        <taxon>Prorocentrum</taxon>
    </lineage>
</organism>
<dbReference type="InterPro" id="IPR036259">
    <property type="entry name" value="MFS_trans_sf"/>
</dbReference>
<comment type="caution">
    <text evidence="8">The sequence shown here is derived from an EMBL/GenBank/DDBJ whole genome shotgun (WGS) entry which is preliminary data.</text>
</comment>